<organism evidence="1 2">
    <name type="scientific">Streptococcus chosunensis</name>
    <dbReference type="NCBI Taxonomy" id="2707003"/>
    <lineage>
        <taxon>Bacteria</taxon>
        <taxon>Bacillati</taxon>
        <taxon>Bacillota</taxon>
        <taxon>Bacilli</taxon>
        <taxon>Lactobacillales</taxon>
        <taxon>Streptococcaceae</taxon>
        <taxon>Streptococcus</taxon>
        <taxon>Streptococcus mitis group</taxon>
    </lineage>
</organism>
<reference evidence="1 2" key="1">
    <citation type="submission" date="2018-09" db="EMBL/GenBank/DDBJ databases">
        <title>Draft genome sequence of Streptococcus sp. KCOM 1699 (=ChDC B353).</title>
        <authorList>
            <person name="Kook J.-K."/>
            <person name="Park S.-N."/>
            <person name="Lim Y.K."/>
        </authorList>
    </citation>
    <scope>NUCLEOTIDE SEQUENCE [LARGE SCALE GENOMIC DNA]</scope>
    <source>
        <strain evidence="1 2">ChDC B353</strain>
    </source>
</reference>
<dbReference type="AlphaFoldDB" id="A0A3B0BN14"/>
<proteinExistence type="predicted"/>
<name>A0A3B0BN14_9STRE</name>
<dbReference type="Proteomes" id="UP000280509">
    <property type="component" value="Unassembled WGS sequence"/>
</dbReference>
<evidence type="ECO:0000313" key="1">
    <source>
        <dbReference type="EMBL" id="RKN74041.1"/>
    </source>
</evidence>
<dbReference type="RefSeq" id="WP_120718997.1">
    <property type="nucleotide sequence ID" value="NZ_RBCK01000001.1"/>
</dbReference>
<evidence type="ECO:0000313" key="2">
    <source>
        <dbReference type="Proteomes" id="UP000280509"/>
    </source>
</evidence>
<dbReference type="EMBL" id="RBCK01000001">
    <property type="protein sequence ID" value="RKN74041.1"/>
    <property type="molecule type" value="Genomic_DNA"/>
</dbReference>
<evidence type="ECO:0008006" key="3">
    <source>
        <dbReference type="Google" id="ProtNLM"/>
    </source>
</evidence>
<gene>
    <name evidence="1" type="ORF">D7D54_05585</name>
</gene>
<comment type="caution">
    <text evidence="1">The sequence shown here is derived from an EMBL/GenBank/DDBJ whole genome shotgun (WGS) entry which is preliminary data.</text>
</comment>
<keyword evidence="2" id="KW-1185">Reference proteome</keyword>
<protein>
    <recommendedName>
        <fullName evidence="3">CopG family transcriptional regulator</fullName>
    </recommendedName>
</protein>
<sequence length="78" mass="8851">MAFTPKEKEISQIIEATHQPEQLSDVASFESFESFERKKQFQFTLKPSNRKKLDKIAKAAGAKSASDYLDKLIESLSL</sequence>
<accession>A0A3B0BN14</accession>